<protein>
    <submittedName>
        <fullName evidence="1">Uncharacterized protein</fullName>
    </submittedName>
</protein>
<gene>
    <name evidence="1" type="ORF">C4532_05090</name>
</gene>
<dbReference type="EMBL" id="QZKI01000034">
    <property type="protein sequence ID" value="RJP73041.1"/>
    <property type="molecule type" value="Genomic_DNA"/>
</dbReference>
<reference evidence="1 2" key="1">
    <citation type="journal article" date="2017" name="ISME J.">
        <title>Energy and carbon metabolisms in a deep terrestrial subsurface fluid microbial community.</title>
        <authorList>
            <person name="Momper L."/>
            <person name="Jungbluth S.P."/>
            <person name="Lee M.D."/>
            <person name="Amend J.P."/>
        </authorList>
    </citation>
    <scope>NUCLEOTIDE SEQUENCE [LARGE SCALE GENOMIC DNA]</scope>
    <source>
        <strain evidence="1">SURF_17</strain>
    </source>
</reference>
<evidence type="ECO:0000313" key="2">
    <source>
        <dbReference type="Proteomes" id="UP000285961"/>
    </source>
</evidence>
<comment type="caution">
    <text evidence="1">The sequence shown here is derived from an EMBL/GenBank/DDBJ whole genome shotgun (WGS) entry which is preliminary data.</text>
</comment>
<dbReference type="Proteomes" id="UP000285961">
    <property type="component" value="Unassembled WGS sequence"/>
</dbReference>
<sequence length="96" mass="11131">MKKYRVFVEGTNFALREEGKEIFKHGFYTTRFVEARDSKHAEDSVIQLIRKELKSVVLNDCSDPPVMYVQEMEEISDFGNHHVPGKGFSWYEAKAG</sequence>
<proteinExistence type="predicted"/>
<accession>A0A419F403</accession>
<evidence type="ECO:0000313" key="1">
    <source>
        <dbReference type="EMBL" id="RJP73041.1"/>
    </source>
</evidence>
<dbReference type="AlphaFoldDB" id="A0A419F403"/>
<name>A0A419F403_9BACT</name>
<organism evidence="1 2">
    <name type="scientific">Candidatus Abyssobacteria bacterium SURF_17</name>
    <dbReference type="NCBI Taxonomy" id="2093361"/>
    <lineage>
        <taxon>Bacteria</taxon>
        <taxon>Pseudomonadati</taxon>
        <taxon>Candidatus Hydrogenedentota</taxon>
        <taxon>Candidatus Abyssobacteria</taxon>
    </lineage>
</organism>